<dbReference type="InterPro" id="IPR002213">
    <property type="entry name" value="UDP_glucos_trans"/>
</dbReference>
<dbReference type="FunFam" id="3.40.50.2000:FF:000009">
    <property type="entry name" value="Sterol 3-beta-glucosyltransferase UGT80A2"/>
    <property type="match status" value="1"/>
</dbReference>
<evidence type="ECO:0000313" key="3">
    <source>
        <dbReference type="Proteomes" id="UP000244809"/>
    </source>
</evidence>
<dbReference type="Pfam" id="PF06722">
    <property type="entry name" value="EryCIII-like_C"/>
    <property type="match status" value="1"/>
</dbReference>
<dbReference type="CDD" id="cd03784">
    <property type="entry name" value="GT1_Gtf-like"/>
    <property type="match status" value="1"/>
</dbReference>
<sequence length="413" mass="43194">MKLVIATYGTEGDTRPLAALGRALMDAGHEVRLLADAATLGSAAALGVPSAPLSGDIRRAIAPEGALADAVRGRGGFNDTSKALAAIANANTAAWMREVADASAGCDALLVSGLVSFVGLSVAEDRGIPAIGTGMIPITPTAEFASPFLPPGKLPRWLNRASHRLVNALLWQAFRKSTNAARAGVCGLPPREHVWSDHPMLYGVSPALLSGPADWPANVQACGQWRIDARAWAPSPELAAFLDAGEPPVYIGFGSMAGFDRAAMAAALTQALAGRRALFYPGWSGIDASLLPAHVRVIGDTPHDWLFPRVAMAVHHGGSGTTHSAARAGIASVVVPFAGDQFFWANRLQRLDVAAAPVAGRRMDAVALARAIAFAERGETKARATELGARLAQEDGLKQAVSAIERWVRPRAR</sequence>
<proteinExistence type="predicted"/>
<dbReference type="PANTHER" id="PTHR48050">
    <property type="entry name" value="STEROL 3-BETA-GLUCOSYLTRANSFERASE"/>
    <property type="match status" value="1"/>
</dbReference>
<dbReference type="GO" id="GO:0017000">
    <property type="term" value="P:antibiotic biosynthetic process"/>
    <property type="evidence" value="ECO:0007669"/>
    <property type="project" value="UniProtKB-ARBA"/>
</dbReference>
<dbReference type="PANTHER" id="PTHR48050:SF13">
    <property type="entry name" value="STEROL 3-BETA-GLUCOSYLTRANSFERASE UGT80A2"/>
    <property type="match status" value="1"/>
</dbReference>
<dbReference type="RefSeq" id="WP_006479591.1">
    <property type="nucleotide sequence ID" value="NZ_CADEUB010000001.1"/>
</dbReference>
<dbReference type="EMBL" id="CP021067">
    <property type="protein sequence ID" value="AWG29706.1"/>
    <property type="molecule type" value="Genomic_DNA"/>
</dbReference>
<gene>
    <name evidence="2" type="ORF">B9Z07_00920</name>
</gene>
<dbReference type="Gene3D" id="3.40.50.2000">
    <property type="entry name" value="Glycogen Phosphorylase B"/>
    <property type="match status" value="2"/>
</dbReference>
<evidence type="ECO:0000259" key="1">
    <source>
        <dbReference type="Pfam" id="PF06722"/>
    </source>
</evidence>
<dbReference type="SUPFAM" id="SSF53756">
    <property type="entry name" value="UDP-Glycosyltransferase/glycogen phosphorylase"/>
    <property type="match status" value="1"/>
</dbReference>
<dbReference type="GO" id="GO:0016758">
    <property type="term" value="F:hexosyltransferase activity"/>
    <property type="evidence" value="ECO:0007669"/>
    <property type="project" value="UniProtKB-ARBA"/>
</dbReference>
<dbReference type="InterPro" id="IPR010610">
    <property type="entry name" value="EryCIII-like_C"/>
</dbReference>
<accession>A0AAD0J1V3</accession>
<evidence type="ECO:0000313" key="2">
    <source>
        <dbReference type="EMBL" id="AWG29706.1"/>
    </source>
</evidence>
<reference evidence="2 3" key="1">
    <citation type="submission" date="2017-04" db="EMBL/GenBank/DDBJ databases">
        <title>Complete genome sequence of Burkholderia cenocepacia PC184 Midwest clone.</title>
        <authorList>
            <person name="Mulks M.H."/>
            <person name="Cooper V.S."/>
        </authorList>
    </citation>
    <scope>NUCLEOTIDE SEQUENCE [LARGE SCALE GENOMIC DNA]</scope>
    <source>
        <strain evidence="2 3">PC184 Mulks</strain>
    </source>
</reference>
<dbReference type="AlphaFoldDB" id="A0AAD0J1V3"/>
<dbReference type="Proteomes" id="UP000244809">
    <property type="component" value="Chromosome 1"/>
</dbReference>
<protein>
    <submittedName>
        <fullName evidence="2">UDP-glucose--sterol glucosyltransferase</fullName>
    </submittedName>
</protein>
<feature type="domain" description="Erythromycin biosynthesis protein CIII-like C-terminal" evidence="1">
    <location>
        <begin position="287"/>
        <end position="384"/>
    </location>
</feature>
<name>A0AAD0J1V3_9BURK</name>
<organism evidence="2 3">
    <name type="scientific">Burkholderia cenocepacia</name>
    <dbReference type="NCBI Taxonomy" id="95486"/>
    <lineage>
        <taxon>Bacteria</taxon>
        <taxon>Pseudomonadati</taxon>
        <taxon>Pseudomonadota</taxon>
        <taxon>Betaproteobacteria</taxon>
        <taxon>Burkholderiales</taxon>
        <taxon>Burkholderiaceae</taxon>
        <taxon>Burkholderia</taxon>
        <taxon>Burkholderia cepacia complex</taxon>
    </lineage>
</organism>
<dbReference type="GO" id="GO:0008194">
    <property type="term" value="F:UDP-glycosyltransferase activity"/>
    <property type="evidence" value="ECO:0007669"/>
    <property type="project" value="InterPro"/>
</dbReference>
<dbReference type="InterPro" id="IPR050426">
    <property type="entry name" value="Glycosyltransferase_28"/>
</dbReference>